<dbReference type="AlphaFoldDB" id="A0A0S4QDT5"/>
<feature type="transmembrane region" description="Helical" evidence="5">
    <location>
        <begin position="257"/>
        <end position="275"/>
    </location>
</feature>
<feature type="transmembrane region" description="Helical" evidence="5">
    <location>
        <begin position="186"/>
        <end position="207"/>
    </location>
</feature>
<organism evidence="7 8">
    <name type="scientific">Parafrankia irregularis</name>
    <dbReference type="NCBI Taxonomy" id="795642"/>
    <lineage>
        <taxon>Bacteria</taxon>
        <taxon>Bacillati</taxon>
        <taxon>Actinomycetota</taxon>
        <taxon>Actinomycetes</taxon>
        <taxon>Frankiales</taxon>
        <taxon>Frankiaceae</taxon>
        <taxon>Parafrankia</taxon>
    </lineage>
</organism>
<dbReference type="PROSITE" id="PS50850">
    <property type="entry name" value="MFS"/>
    <property type="match status" value="1"/>
</dbReference>
<feature type="transmembrane region" description="Helical" evidence="5">
    <location>
        <begin position="70"/>
        <end position="95"/>
    </location>
</feature>
<keyword evidence="2 5" id="KW-0812">Transmembrane</keyword>
<gene>
    <name evidence="7" type="ORF">Ga0074812_101117</name>
</gene>
<evidence type="ECO:0000313" key="8">
    <source>
        <dbReference type="Proteomes" id="UP000198802"/>
    </source>
</evidence>
<protein>
    <submittedName>
        <fullName evidence="7">Major Facilitator Superfamily protein</fullName>
    </submittedName>
</protein>
<dbReference type="EMBL" id="FAOZ01000001">
    <property type="protein sequence ID" value="CUU53619.1"/>
    <property type="molecule type" value="Genomic_DNA"/>
</dbReference>
<evidence type="ECO:0000256" key="4">
    <source>
        <dbReference type="ARBA" id="ARBA00023136"/>
    </source>
</evidence>
<dbReference type="Pfam" id="PF07690">
    <property type="entry name" value="MFS_1"/>
    <property type="match status" value="1"/>
</dbReference>
<evidence type="ECO:0000256" key="3">
    <source>
        <dbReference type="ARBA" id="ARBA00022989"/>
    </source>
</evidence>
<sequence length="495" mass="49841">MVLAVMSACVVLVVGMVAAVNLAVPDIAASGLHPSAAALLWIVDMYVIVFACLLIPAGAVGDRFGRRGTLLVGLAVFAVGGAVSAGAPVVAVMLAGRAVTGAAAACILTSTLALIISVFPVERRQAAVGTWAAMTGVGGVVGNAAGGLAVQLGSWRALFAAVVPIALLLLALAARTTPNPPRQPHPLDVAGTVGLTASFLALLYGIIEGPDRGWVTVPVLGAFAFAAAGLTGWTWYELRRAHPLLDPRVFAIPRLRAATLGMLVAFFGLYALFYVNAQYLQYGKGYSVLVAGLGIVPMAVAMVVVAQVSVGLGDRIGHRAVAGLALGSIVAGLLLLSTATPDTPYRLYVIFLLVVAAGCGLALPALSNGIVHALPPAKAGVAAGINSTARELGSALGVAAVGTVLVSRFTGQLPAVLREPGGGDTPRTVSAALARLDAEGAGTSAGTPDAHQAVVHAFTSGMDTGLRVVAVIVLVAAIAVVTWHPSRNESPETGA</sequence>
<dbReference type="PANTHER" id="PTHR42718:SF48">
    <property type="entry name" value="CONSERVED TWO-DOMAIN MEMBRANE PROTEIN-RELATED"/>
    <property type="match status" value="1"/>
</dbReference>
<name>A0A0S4QDT5_9ACTN</name>
<feature type="transmembrane region" description="Helical" evidence="5">
    <location>
        <begin position="38"/>
        <end position="58"/>
    </location>
</feature>
<accession>A0A0S4QDT5</accession>
<evidence type="ECO:0000256" key="1">
    <source>
        <dbReference type="ARBA" id="ARBA00004651"/>
    </source>
</evidence>
<feature type="domain" description="Major facilitator superfamily (MFS) profile" evidence="6">
    <location>
        <begin position="1"/>
        <end position="488"/>
    </location>
</feature>
<feature type="transmembrane region" description="Helical" evidence="5">
    <location>
        <begin position="466"/>
        <end position="484"/>
    </location>
</feature>
<comment type="subcellular location">
    <subcellularLocation>
        <location evidence="1">Cell membrane</location>
        <topology evidence="1">Multi-pass membrane protein</topology>
    </subcellularLocation>
</comment>
<dbReference type="InterPro" id="IPR011701">
    <property type="entry name" value="MFS"/>
</dbReference>
<feature type="transmembrane region" description="Helical" evidence="5">
    <location>
        <begin position="128"/>
        <end position="149"/>
    </location>
</feature>
<feature type="transmembrane region" description="Helical" evidence="5">
    <location>
        <begin position="320"/>
        <end position="339"/>
    </location>
</feature>
<evidence type="ECO:0000256" key="5">
    <source>
        <dbReference type="SAM" id="Phobius"/>
    </source>
</evidence>
<dbReference type="Gene3D" id="1.20.1250.20">
    <property type="entry name" value="MFS general substrate transporter like domains"/>
    <property type="match status" value="1"/>
</dbReference>
<evidence type="ECO:0000259" key="6">
    <source>
        <dbReference type="PROSITE" id="PS50850"/>
    </source>
</evidence>
<dbReference type="PANTHER" id="PTHR42718">
    <property type="entry name" value="MAJOR FACILITATOR SUPERFAMILY MULTIDRUG TRANSPORTER MFSC"/>
    <property type="match status" value="1"/>
</dbReference>
<feature type="transmembrane region" description="Helical" evidence="5">
    <location>
        <begin position="101"/>
        <end position="121"/>
    </location>
</feature>
<dbReference type="GO" id="GO:0022857">
    <property type="term" value="F:transmembrane transporter activity"/>
    <property type="evidence" value="ECO:0007669"/>
    <property type="project" value="InterPro"/>
</dbReference>
<proteinExistence type="predicted"/>
<feature type="transmembrane region" description="Helical" evidence="5">
    <location>
        <begin position="155"/>
        <end position="174"/>
    </location>
</feature>
<dbReference type="CDD" id="cd17321">
    <property type="entry name" value="MFS_MMR_MDR_like"/>
    <property type="match status" value="1"/>
</dbReference>
<dbReference type="InterPro" id="IPR020846">
    <property type="entry name" value="MFS_dom"/>
</dbReference>
<dbReference type="Proteomes" id="UP000198802">
    <property type="component" value="Unassembled WGS sequence"/>
</dbReference>
<keyword evidence="3 5" id="KW-1133">Transmembrane helix</keyword>
<dbReference type="SUPFAM" id="SSF103473">
    <property type="entry name" value="MFS general substrate transporter"/>
    <property type="match status" value="1"/>
</dbReference>
<keyword evidence="4 5" id="KW-0472">Membrane</keyword>
<reference evidence="8" key="1">
    <citation type="submission" date="2015-11" db="EMBL/GenBank/DDBJ databases">
        <authorList>
            <person name="Varghese N."/>
        </authorList>
    </citation>
    <scope>NUCLEOTIDE SEQUENCE [LARGE SCALE GENOMIC DNA]</scope>
    <source>
        <strain evidence="8">DSM 45899</strain>
    </source>
</reference>
<feature type="transmembrane region" description="Helical" evidence="5">
    <location>
        <begin position="213"/>
        <end position="236"/>
    </location>
</feature>
<feature type="transmembrane region" description="Helical" evidence="5">
    <location>
        <begin position="287"/>
        <end position="308"/>
    </location>
</feature>
<evidence type="ECO:0000313" key="7">
    <source>
        <dbReference type="EMBL" id="CUU53619.1"/>
    </source>
</evidence>
<dbReference type="InterPro" id="IPR036259">
    <property type="entry name" value="MFS_trans_sf"/>
</dbReference>
<keyword evidence="8" id="KW-1185">Reference proteome</keyword>
<dbReference type="GO" id="GO:0005886">
    <property type="term" value="C:plasma membrane"/>
    <property type="evidence" value="ECO:0007669"/>
    <property type="project" value="UniProtKB-SubCell"/>
</dbReference>
<evidence type="ECO:0000256" key="2">
    <source>
        <dbReference type="ARBA" id="ARBA00022692"/>
    </source>
</evidence>
<feature type="transmembrane region" description="Helical" evidence="5">
    <location>
        <begin position="345"/>
        <end position="366"/>
    </location>
</feature>